<gene>
    <name evidence="2" type="ORF">Mame_00889</name>
</gene>
<proteinExistence type="predicted"/>
<keyword evidence="3" id="KW-1185">Reference proteome</keyword>
<feature type="chain" id="PRO_5010744826" description="Lipoprotein" evidence="1">
    <location>
        <begin position="25"/>
        <end position="61"/>
    </location>
</feature>
<sequence length="61" mass="5606" precursor="true">MKKTVLAIAILLPLAACSTQQRNATIGGGLGVATGAAVTGNTTGAVAGGLIGAGVGAATAR</sequence>
<dbReference type="AlphaFoldDB" id="A0A1U9YXW1"/>
<protein>
    <recommendedName>
        <fullName evidence="4">Lipoprotein</fullName>
    </recommendedName>
</protein>
<reference evidence="2 3" key="1">
    <citation type="submission" date="2017-03" db="EMBL/GenBank/DDBJ databases">
        <title>Foreign affairs: Plasmid Transfer between Roseobacters and Rhizobia.</title>
        <authorList>
            <person name="Bartling P."/>
            <person name="Bunk B."/>
            <person name="Overmann J."/>
            <person name="Brinkmann H."/>
            <person name="Petersen J."/>
        </authorList>
    </citation>
    <scope>NUCLEOTIDE SEQUENCE [LARGE SCALE GENOMIC DNA]</scope>
    <source>
        <strain evidence="2 3">MACL11</strain>
    </source>
</reference>
<accession>A0A1U9YXW1</accession>
<name>A0A1U9YXW1_9HYPH</name>
<dbReference type="KEGG" id="mmed:Mame_00889"/>
<organism evidence="2 3">
    <name type="scientific">Martelella mediterranea DSM 17316</name>
    <dbReference type="NCBI Taxonomy" id="1122214"/>
    <lineage>
        <taxon>Bacteria</taxon>
        <taxon>Pseudomonadati</taxon>
        <taxon>Pseudomonadota</taxon>
        <taxon>Alphaproteobacteria</taxon>
        <taxon>Hyphomicrobiales</taxon>
        <taxon>Aurantimonadaceae</taxon>
        <taxon>Martelella</taxon>
    </lineage>
</organism>
<evidence type="ECO:0000313" key="2">
    <source>
        <dbReference type="EMBL" id="AQZ50264.1"/>
    </source>
</evidence>
<dbReference type="Proteomes" id="UP000191135">
    <property type="component" value="Chromosome"/>
</dbReference>
<dbReference type="RefSeq" id="WP_018067472.1">
    <property type="nucleotide sequence ID" value="NZ_AQWH01000042.1"/>
</dbReference>
<dbReference type="EMBL" id="CP020330">
    <property type="protein sequence ID" value="AQZ50264.1"/>
    <property type="molecule type" value="Genomic_DNA"/>
</dbReference>
<evidence type="ECO:0000313" key="3">
    <source>
        <dbReference type="Proteomes" id="UP000191135"/>
    </source>
</evidence>
<keyword evidence="1" id="KW-0732">Signal</keyword>
<evidence type="ECO:0008006" key="4">
    <source>
        <dbReference type="Google" id="ProtNLM"/>
    </source>
</evidence>
<feature type="signal peptide" evidence="1">
    <location>
        <begin position="1"/>
        <end position="24"/>
    </location>
</feature>
<evidence type="ECO:0000256" key="1">
    <source>
        <dbReference type="SAM" id="SignalP"/>
    </source>
</evidence>